<dbReference type="Gene3D" id="2.10.70.100">
    <property type="match status" value="1"/>
</dbReference>
<keyword evidence="9" id="KW-1185">Reference proteome</keyword>
<dbReference type="Proteomes" id="UP000281112">
    <property type="component" value="Unassembled WGS sequence"/>
</dbReference>
<dbReference type="OrthoDB" id="73375at2"/>
<feature type="transmembrane region" description="Helical" evidence="4">
    <location>
        <begin position="12"/>
        <end position="32"/>
    </location>
</feature>
<dbReference type="SUPFAM" id="SSF55073">
    <property type="entry name" value="Nucleotide cyclase"/>
    <property type="match status" value="1"/>
</dbReference>
<evidence type="ECO:0000259" key="7">
    <source>
        <dbReference type="PROSITE" id="PS50887"/>
    </source>
</evidence>
<dbReference type="SMART" id="SM00091">
    <property type="entry name" value="PAS"/>
    <property type="match status" value="3"/>
</dbReference>
<feature type="domain" description="PAS" evidence="5">
    <location>
        <begin position="469"/>
        <end position="520"/>
    </location>
</feature>
<evidence type="ECO:0000256" key="1">
    <source>
        <dbReference type="ARBA" id="ARBA00001946"/>
    </source>
</evidence>
<accession>A0A3N9TL16</accession>
<protein>
    <recommendedName>
        <fullName evidence="2">diguanylate cyclase</fullName>
        <ecNumber evidence="2">2.7.7.65</ecNumber>
    </recommendedName>
</protein>
<dbReference type="InterPro" id="IPR029787">
    <property type="entry name" value="Nucleotide_cyclase"/>
</dbReference>
<dbReference type="SMART" id="SM00267">
    <property type="entry name" value="GGDEF"/>
    <property type="match status" value="1"/>
</dbReference>
<dbReference type="PROSITE" id="PS50113">
    <property type="entry name" value="PAC"/>
    <property type="match status" value="2"/>
</dbReference>
<reference evidence="8 9" key="1">
    <citation type="submission" date="2018-11" db="EMBL/GenBank/DDBJ databases">
        <title>Vibrio LJC006 sp. nov., isolated from seawater during the bloom of the enteromorpha.</title>
        <authorList>
            <person name="Liang J."/>
        </authorList>
    </citation>
    <scope>NUCLEOTIDE SEQUENCE [LARGE SCALE GENOMIC DNA]</scope>
    <source>
        <strain evidence="8 9">LJC006</strain>
    </source>
</reference>
<feature type="domain" description="PAS" evidence="5">
    <location>
        <begin position="207"/>
        <end position="249"/>
    </location>
</feature>
<dbReference type="GO" id="GO:0052621">
    <property type="term" value="F:diguanylate cyclase activity"/>
    <property type="evidence" value="ECO:0007669"/>
    <property type="project" value="UniProtKB-EC"/>
</dbReference>
<gene>
    <name evidence="8" type="ORF">EES38_06795</name>
</gene>
<dbReference type="Pfam" id="PF13426">
    <property type="entry name" value="PAS_9"/>
    <property type="match status" value="1"/>
</dbReference>
<evidence type="ECO:0000256" key="4">
    <source>
        <dbReference type="SAM" id="Phobius"/>
    </source>
</evidence>
<dbReference type="EC" id="2.7.7.65" evidence="2"/>
<keyword evidence="4" id="KW-0812">Transmembrane</keyword>
<feature type="domain" description="GGDEF" evidence="7">
    <location>
        <begin position="603"/>
        <end position="731"/>
    </location>
</feature>
<dbReference type="InterPro" id="IPR000700">
    <property type="entry name" value="PAS-assoc_C"/>
</dbReference>
<dbReference type="InterPro" id="IPR050469">
    <property type="entry name" value="Diguanylate_Cyclase"/>
</dbReference>
<feature type="transmembrane region" description="Helical" evidence="4">
    <location>
        <begin position="173"/>
        <end position="194"/>
    </location>
</feature>
<dbReference type="GO" id="GO:0005886">
    <property type="term" value="C:plasma membrane"/>
    <property type="evidence" value="ECO:0007669"/>
    <property type="project" value="TreeGrafter"/>
</dbReference>
<organism evidence="8 9">
    <name type="scientific">Vibrio viridaestus</name>
    <dbReference type="NCBI Taxonomy" id="2487322"/>
    <lineage>
        <taxon>Bacteria</taxon>
        <taxon>Pseudomonadati</taxon>
        <taxon>Pseudomonadota</taxon>
        <taxon>Gammaproteobacteria</taxon>
        <taxon>Vibrionales</taxon>
        <taxon>Vibrionaceae</taxon>
        <taxon>Vibrio</taxon>
    </lineage>
</organism>
<feature type="domain" description="PAC" evidence="6">
    <location>
        <begin position="398"/>
        <end position="454"/>
    </location>
</feature>
<comment type="caution">
    <text evidence="8">The sequence shown here is derived from an EMBL/GenBank/DDBJ whole genome shotgun (WGS) entry which is preliminary data.</text>
</comment>
<evidence type="ECO:0000259" key="5">
    <source>
        <dbReference type="PROSITE" id="PS50112"/>
    </source>
</evidence>
<dbReference type="Pfam" id="PF00990">
    <property type="entry name" value="GGDEF"/>
    <property type="match status" value="1"/>
</dbReference>
<dbReference type="EMBL" id="RJVQ01000002">
    <property type="protein sequence ID" value="RQW64285.1"/>
    <property type="molecule type" value="Genomic_DNA"/>
</dbReference>
<evidence type="ECO:0000256" key="2">
    <source>
        <dbReference type="ARBA" id="ARBA00012528"/>
    </source>
</evidence>
<dbReference type="Gene3D" id="3.30.450.20">
    <property type="entry name" value="PAS domain"/>
    <property type="match status" value="3"/>
</dbReference>
<keyword evidence="4" id="KW-1133">Transmembrane helix</keyword>
<dbReference type="SUPFAM" id="SSF55785">
    <property type="entry name" value="PYP-like sensor domain (PAS domain)"/>
    <property type="match status" value="3"/>
</dbReference>
<dbReference type="Gene3D" id="3.30.70.270">
    <property type="match status" value="1"/>
</dbReference>
<evidence type="ECO:0000256" key="3">
    <source>
        <dbReference type="ARBA" id="ARBA00034247"/>
    </source>
</evidence>
<dbReference type="SMART" id="SM00086">
    <property type="entry name" value="PAC"/>
    <property type="match status" value="3"/>
</dbReference>
<dbReference type="CDD" id="cd01949">
    <property type="entry name" value="GGDEF"/>
    <property type="match status" value="1"/>
</dbReference>
<dbReference type="Pfam" id="PF08447">
    <property type="entry name" value="PAS_3"/>
    <property type="match status" value="2"/>
</dbReference>
<dbReference type="PANTHER" id="PTHR45138">
    <property type="entry name" value="REGULATORY COMPONENTS OF SENSORY TRANSDUCTION SYSTEM"/>
    <property type="match status" value="1"/>
</dbReference>
<dbReference type="InterPro" id="IPR013655">
    <property type="entry name" value="PAS_fold_3"/>
</dbReference>
<dbReference type="PROSITE" id="PS50887">
    <property type="entry name" value="GGDEF"/>
    <property type="match status" value="1"/>
</dbReference>
<keyword evidence="4" id="KW-0472">Membrane</keyword>
<comment type="cofactor">
    <cofactor evidence="1">
        <name>Mg(2+)</name>
        <dbReference type="ChEBI" id="CHEBI:18420"/>
    </cofactor>
</comment>
<dbReference type="NCBIfam" id="TIGR00229">
    <property type="entry name" value="sensory_box"/>
    <property type="match status" value="2"/>
</dbReference>
<comment type="catalytic activity">
    <reaction evidence="3">
        <text>2 GTP = 3',3'-c-di-GMP + 2 diphosphate</text>
        <dbReference type="Rhea" id="RHEA:24898"/>
        <dbReference type="ChEBI" id="CHEBI:33019"/>
        <dbReference type="ChEBI" id="CHEBI:37565"/>
        <dbReference type="ChEBI" id="CHEBI:58805"/>
        <dbReference type="EC" id="2.7.7.65"/>
    </reaction>
</comment>
<dbReference type="NCBIfam" id="TIGR00254">
    <property type="entry name" value="GGDEF"/>
    <property type="match status" value="1"/>
</dbReference>
<dbReference type="FunFam" id="3.30.70.270:FF:000001">
    <property type="entry name" value="Diguanylate cyclase domain protein"/>
    <property type="match status" value="1"/>
</dbReference>
<evidence type="ECO:0000313" key="9">
    <source>
        <dbReference type="Proteomes" id="UP000281112"/>
    </source>
</evidence>
<proteinExistence type="predicted"/>
<dbReference type="InterPro" id="IPR000160">
    <property type="entry name" value="GGDEF_dom"/>
</dbReference>
<name>A0A3N9TL16_9VIBR</name>
<dbReference type="InterPro" id="IPR043128">
    <property type="entry name" value="Rev_trsase/Diguanyl_cyclase"/>
</dbReference>
<dbReference type="GO" id="GO:1902201">
    <property type="term" value="P:negative regulation of bacterial-type flagellum-dependent cell motility"/>
    <property type="evidence" value="ECO:0007669"/>
    <property type="project" value="TreeGrafter"/>
</dbReference>
<feature type="domain" description="PAC" evidence="6">
    <location>
        <begin position="523"/>
        <end position="575"/>
    </location>
</feature>
<dbReference type="InterPro" id="IPR001610">
    <property type="entry name" value="PAC"/>
</dbReference>
<dbReference type="InterPro" id="IPR035965">
    <property type="entry name" value="PAS-like_dom_sf"/>
</dbReference>
<dbReference type="AlphaFoldDB" id="A0A3N9TL16"/>
<dbReference type="PANTHER" id="PTHR45138:SF9">
    <property type="entry name" value="DIGUANYLATE CYCLASE DGCM-RELATED"/>
    <property type="match status" value="1"/>
</dbReference>
<dbReference type="PROSITE" id="PS50112">
    <property type="entry name" value="PAS"/>
    <property type="match status" value="2"/>
</dbReference>
<sequence length="731" mass="84291">MNKDNSLIGIRNFYILIFLSLAGWILFAYFTMGEQIAKQNIYAELINKSGKQRMLSQRTALLTMRISQENNQQLIAEKSKLIAQMVMDHEYLVTHIPSADIHKIYFSTPYELNKKVRDYIELNSKSSHVMTRSYVDSIINQSSLLLPKLDFAVSAYQKESEKITQSLRKKEQFILLGSLITLLIEYLFIFIPTFRKIRTSEAQIIKTKEKFERLVKYSPDGSMILSLEGKVEMYSDRSAEMLGYSYQSMPKLTIFDWDTELASEQIQTIINSLSTDKITLFESKHKRQDGSVYDALVSCRLIDIEGDRFIYASVKDVTSLNEIKRHHEIDSLKLKAAAQSANLGIWQWNPKTEEMLWDDQMYKIFDVDHPLNFAQWKKVVRKSDREQAVNDLVSAIENKTAFRSVYSITVSDGSRRTIQASANPLLDSEGNVALLVGTNQDITDRRRGELEKEQHLKLIDKNIITSKTDLNGVITEVSQAFSKVSGFKKQELIGKRHNLIRHPDTPDSYYKELWEALKTNQIWKHEIKNRNKSGEDYWLKSTYAPVYDEFGEKIGYSEVSQEITDKKRAEELSIHDQLTGLYNRLHIDEVANSEIERETRYGNNLSFMMMDLDHFKRVNDTYGHLVGDEVLVELANILNKNTRRTDCVGRWGGEEFIVICPNTNLESASMLAEKLRTIIEEYSFPTVGHLTSCFGVTQFREGDKNKEALITRADTALYQAKEQGRNRVVTS</sequence>
<dbReference type="CDD" id="cd00130">
    <property type="entry name" value="PAS"/>
    <property type="match status" value="2"/>
</dbReference>
<dbReference type="GO" id="GO:0043709">
    <property type="term" value="P:cell adhesion involved in single-species biofilm formation"/>
    <property type="evidence" value="ECO:0007669"/>
    <property type="project" value="TreeGrafter"/>
</dbReference>
<dbReference type="InterPro" id="IPR000014">
    <property type="entry name" value="PAS"/>
</dbReference>
<evidence type="ECO:0000259" key="6">
    <source>
        <dbReference type="PROSITE" id="PS50113"/>
    </source>
</evidence>
<evidence type="ECO:0000313" key="8">
    <source>
        <dbReference type="EMBL" id="RQW64285.1"/>
    </source>
</evidence>